<comment type="similarity">
    <text evidence="1">Belongs to the PC-esterase family. TBL subfamily.</text>
</comment>
<gene>
    <name evidence="3" type="primary">TBL7_2</name>
    <name evidence="3" type="ORF">CK203_093724</name>
</gene>
<dbReference type="PANTHER" id="PTHR32285:SF63">
    <property type="entry name" value="OS01G0880400 PROTEIN"/>
    <property type="match status" value="1"/>
</dbReference>
<evidence type="ECO:0000256" key="1">
    <source>
        <dbReference type="ARBA" id="ARBA00007727"/>
    </source>
</evidence>
<evidence type="ECO:0000313" key="4">
    <source>
        <dbReference type="Proteomes" id="UP000288805"/>
    </source>
</evidence>
<dbReference type="Pfam" id="PF13839">
    <property type="entry name" value="PC-Esterase"/>
    <property type="match status" value="1"/>
</dbReference>
<evidence type="ECO:0000259" key="2">
    <source>
        <dbReference type="Pfam" id="PF13839"/>
    </source>
</evidence>
<proteinExistence type="inferred from homology"/>
<dbReference type="AlphaFoldDB" id="A0A438DAT9"/>
<organism evidence="3 4">
    <name type="scientific">Vitis vinifera</name>
    <name type="common">Grape</name>
    <dbReference type="NCBI Taxonomy" id="29760"/>
    <lineage>
        <taxon>Eukaryota</taxon>
        <taxon>Viridiplantae</taxon>
        <taxon>Streptophyta</taxon>
        <taxon>Embryophyta</taxon>
        <taxon>Tracheophyta</taxon>
        <taxon>Spermatophyta</taxon>
        <taxon>Magnoliopsida</taxon>
        <taxon>eudicotyledons</taxon>
        <taxon>Gunneridae</taxon>
        <taxon>Pentapetalae</taxon>
        <taxon>rosids</taxon>
        <taxon>Vitales</taxon>
        <taxon>Vitaceae</taxon>
        <taxon>Viteae</taxon>
        <taxon>Vitis</taxon>
    </lineage>
</organism>
<dbReference type="GO" id="GO:0016413">
    <property type="term" value="F:O-acetyltransferase activity"/>
    <property type="evidence" value="ECO:0007669"/>
    <property type="project" value="InterPro"/>
</dbReference>
<dbReference type="Proteomes" id="UP000288805">
    <property type="component" value="Unassembled WGS sequence"/>
</dbReference>
<dbReference type="EMBL" id="QGNW01001713">
    <property type="protein sequence ID" value="RVW32571.1"/>
    <property type="molecule type" value="Genomic_DNA"/>
</dbReference>
<protein>
    <submittedName>
        <fullName evidence="3">Protein trichome berefringence-like 7</fullName>
    </submittedName>
</protein>
<sequence>MQLFKIMVGGHAIIINNLKEVLRLSHYMIKDSSREVLGYEYNLLYILLLDGHPCDPYHVALLFIRVNTVIRCLPLAYLCASGRRQQFCKVTRNPLSKPKGRGRSPFSDIIMKVVENMAVPATVLHVTPMVAFRSDAHVGTNSDTPLVPDCSHWCLPGVPDMWNEILLSYLLSRNEVSFQ</sequence>
<dbReference type="InterPro" id="IPR029962">
    <property type="entry name" value="TBL"/>
</dbReference>
<name>A0A438DAT9_VITVI</name>
<evidence type="ECO:0000313" key="3">
    <source>
        <dbReference type="EMBL" id="RVW32571.1"/>
    </source>
</evidence>
<reference evidence="3 4" key="1">
    <citation type="journal article" date="2018" name="PLoS Genet.">
        <title>Population sequencing reveals clonal diversity and ancestral inbreeding in the grapevine cultivar Chardonnay.</title>
        <authorList>
            <person name="Roach M.J."/>
            <person name="Johnson D.L."/>
            <person name="Bohlmann J."/>
            <person name="van Vuuren H.J."/>
            <person name="Jones S.J."/>
            <person name="Pretorius I.S."/>
            <person name="Schmidt S.A."/>
            <person name="Borneman A.R."/>
        </authorList>
    </citation>
    <scope>NUCLEOTIDE SEQUENCE [LARGE SCALE GENOMIC DNA]</scope>
    <source>
        <strain evidence="4">cv. Chardonnay</strain>
        <tissue evidence="3">Leaf</tissue>
    </source>
</reference>
<dbReference type="PANTHER" id="PTHR32285">
    <property type="entry name" value="PROTEIN TRICHOME BIREFRINGENCE-LIKE 9-RELATED"/>
    <property type="match status" value="1"/>
</dbReference>
<dbReference type="InterPro" id="IPR026057">
    <property type="entry name" value="TBL_C"/>
</dbReference>
<accession>A0A438DAT9</accession>
<comment type="caution">
    <text evidence="3">The sequence shown here is derived from an EMBL/GenBank/DDBJ whole genome shotgun (WGS) entry which is preliminary data.</text>
</comment>
<feature type="domain" description="Trichome birefringence-like C-terminal" evidence="2">
    <location>
        <begin position="85"/>
        <end position="168"/>
    </location>
</feature>